<proteinExistence type="predicted"/>
<feature type="non-terminal residue" evidence="3">
    <location>
        <position position="262"/>
    </location>
</feature>
<feature type="signal peptide" evidence="2">
    <location>
        <begin position="1"/>
        <end position="16"/>
    </location>
</feature>
<reference evidence="3 4" key="1">
    <citation type="submission" date="2020-02" db="EMBL/GenBank/DDBJ databases">
        <authorList>
            <person name="Ferguson B K."/>
        </authorList>
    </citation>
    <scope>NUCLEOTIDE SEQUENCE [LARGE SCALE GENOMIC DNA]</scope>
</reference>
<feature type="compositionally biased region" description="Low complexity" evidence="1">
    <location>
        <begin position="219"/>
        <end position="234"/>
    </location>
</feature>
<evidence type="ECO:0000313" key="4">
    <source>
        <dbReference type="Proteomes" id="UP000479000"/>
    </source>
</evidence>
<keyword evidence="4" id="KW-1185">Reference proteome</keyword>
<gene>
    <name evidence="3" type="ORF">NTEN_LOCUS5693</name>
</gene>
<sequence length="262" mass="28645">MSSHSSLLFFPSSLLSSSLITISSPSYFSSTTGVQSRDLFRFGLGPRPRFPASGDLLFLGLRSEFLLGERSEFLLGERSKFLRGERSEFRLGERSEFLLGERELILGGEGACRITGGGGGVFLLSRSNLDPSRSQSPSVLPDQTGISLGRSLDTARLLGVLPLLPRPPRKFSTDRFQSRSLLGLLLSRGSSLSLSMLLRRSGREFVSILCLRGGDNRRSAPPSRSSRPQLSTPRTGERSLLRALPSLLLSILRSFCGPTLLR</sequence>
<accession>A0A6H5G9D9</accession>
<dbReference type="AlphaFoldDB" id="A0A6H5G9D9"/>
<name>A0A6H5G9D9_9HEMI</name>
<feature type="chain" id="PRO_5026320697" evidence="2">
    <location>
        <begin position="17"/>
        <end position="262"/>
    </location>
</feature>
<evidence type="ECO:0000313" key="3">
    <source>
        <dbReference type="EMBL" id="CAA9999410.1"/>
    </source>
</evidence>
<evidence type="ECO:0000256" key="1">
    <source>
        <dbReference type="SAM" id="MobiDB-lite"/>
    </source>
</evidence>
<dbReference type="Proteomes" id="UP000479000">
    <property type="component" value="Unassembled WGS sequence"/>
</dbReference>
<keyword evidence="2" id="KW-0732">Signal</keyword>
<feature type="region of interest" description="Disordered" evidence="1">
    <location>
        <begin position="215"/>
        <end position="236"/>
    </location>
</feature>
<evidence type="ECO:0000256" key="2">
    <source>
        <dbReference type="SAM" id="SignalP"/>
    </source>
</evidence>
<dbReference type="EMBL" id="CADCXU010008767">
    <property type="protein sequence ID" value="CAA9999410.1"/>
    <property type="molecule type" value="Genomic_DNA"/>
</dbReference>
<organism evidence="3 4">
    <name type="scientific">Nesidiocoris tenuis</name>
    <dbReference type="NCBI Taxonomy" id="355587"/>
    <lineage>
        <taxon>Eukaryota</taxon>
        <taxon>Metazoa</taxon>
        <taxon>Ecdysozoa</taxon>
        <taxon>Arthropoda</taxon>
        <taxon>Hexapoda</taxon>
        <taxon>Insecta</taxon>
        <taxon>Pterygota</taxon>
        <taxon>Neoptera</taxon>
        <taxon>Paraneoptera</taxon>
        <taxon>Hemiptera</taxon>
        <taxon>Heteroptera</taxon>
        <taxon>Panheteroptera</taxon>
        <taxon>Cimicomorpha</taxon>
        <taxon>Miridae</taxon>
        <taxon>Dicyphina</taxon>
        <taxon>Nesidiocoris</taxon>
    </lineage>
</organism>
<protein>
    <submittedName>
        <fullName evidence="3">Uncharacterized protein</fullName>
    </submittedName>
</protein>